<dbReference type="EMBL" id="CP146022">
    <property type="protein sequence ID" value="WWQ62358.1"/>
    <property type="molecule type" value="Genomic_DNA"/>
</dbReference>
<dbReference type="Proteomes" id="UP001432251">
    <property type="component" value="Chromosome"/>
</dbReference>
<protein>
    <submittedName>
        <fullName evidence="1">Trehalase-like domain-containing protein</fullName>
    </submittedName>
</protein>
<reference evidence="1" key="1">
    <citation type="journal article" date="2025" name="Int. J. Syst. Evol. Microbiol.">
        <title>Streptomyces citrinus sp. nov., with yellow diffusible pigment.</title>
        <authorList>
            <person name="He Y."/>
            <person name="Yang E."/>
            <person name="Xu J."/>
            <person name="Sun Y."/>
            <person name="Sun L."/>
        </authorList>
    </citation>
    <scope>NUCLEOTIDE SEQUENCE</scope>
    <source>
        <strain evidence="1">Q6</strain>
    </source>
</reference>
<sequence length="541" mass="57783">MKPRGEDLDDHALLGDLETAALIGRDGSVDWLCLPRFDSPAACAALLGDADNGFWRLAPRGADRCNRRAYRPDTLVLDTVWETPQGAVRITDFMPPRAAHPCLVRRVEGLRGAVPVRGVLRLRFHQGRIVPWLRRVGPCTVAVAGPDAVWVRSEGPGDETLDAATGTSTLDATVTAGQSCAVTLVWAPSHRTEPPAELSVPAQTLLKETVGFWRRWVAHCTYQGPWRPAVVRSLLTWKALTHAPTGAVLSAPTTSVPYGTEGEHDGDGRVCRLDGFGGSLATLLRCGLRAEASARVEWLLRTLAGEPGSTLRSVYGIAGERGLLPTDRPRLDAYAEVLDALHLALRARLPVPRLDSGRFAAELTRAVERAWREEGPQAAGHADALAWVALDRGRRIAGLLGRADATDPGLPAAVRARSGSGGDHALPDPAYLVLPRLGLLPYTDPRVRAVLDAPPQEPAPRVADALHRARALADAGRGAEAEAVFARVLDARNDVGLLAERWDPRTGRRLGNAPGTASHLALVDTALALIPQVKSGAPSAP</sequence>
<evidence type="ECO:0000313" key="1">
    <source>
        <dbReference type="EMBL" id="WWQ62358.1"/>
    </source>
</evidence>
<name>A0ACD5A5T0_9ACTN</name>
<accession>A0ACD5A5T0</accession>
<proteinExistence type="predicted"/>
<evidence type="ECO:0000313" key="2">
    <source>
        <dbReference type="Proteomes" id="UP001432251"/>
    </source>
</evidence>
<organism evidence="1 2">
    <name type="scientific">Streptomyces citrinus</name>
    <dbReference type="NCBI Taxonomy" id="3118173"/>
    <lineage>
        <taxon>Bacteria</taxon>
        <taxon>Bacillati</taxon>
        <taxon>Actinomycetota</taxon>
        <taxon>Actinomycetes</taxon>
        <taxon>Kitasatosporales</taxon>
        <taxon>Streptomycetaceae</taxon>
        <taxon>Streptomyces</taxon>
    </lineage>
</organism>
<keyword evidence="2" id="KW-1185">Reference proteome</keyword>
<gene>
    <name evidence="1" type="ORF">V2W30_02590</name>
</gene>